<gene>
    <name evidence="3" type="ORF">OUZ56_002979</name>
</gene>
<evidence type="ECO:0000313" key="3">
    <source>
        <dbReference type="EMBL" id="KAK4021045.1"/>
    </source>
</evidence>
<feature type="signal peptide" evidence="2">
    <location>
        <begin position="1"/>
        <end position="21"/>
    </location>
</feature>
<evidence type="ECO:0000313" key="4">
    <source>
        <dbReference type="Proteomes" id="UP001234178"/>
    </source>
</evidence>
<comment type="caution">
    <text evidence="3">The sequence shown here is derived from an EMBL/GenBank/DDBJ whole genome shotgun (WGS) entry which is preliminary data.</text>
</comment>
<keyword evidence="1" id="KW-1133">Transmembrane helix</keyword>
<proteinExistence type="predicted"/>
<keyword evidence="1" id="KW-0472">Membrane</keyword>
<keyword evidence="1" id="KW-0812">Transmembrane</keyword>
<name>A0ABR0A7E4_9CRUS</name>
<keyword evidence="2" id="KW-0732">Signal</keyword>
<keyword evidence="4" id="KW-1185">Reference proteome</keyword>
<protein>
    <recommendedName>
        <fullName evidence="5">Secreted protein</fullName>
    </recommendedName>
</protein>
<accession>A0ABR0A7E4</accession>
<evidence type="ECO:0008006" key="5">
    <source>
        <dbReference type="Google" id="ProtNLM"/>
    </source>
</evidence>
<organism evidence="3 4">
    <name type="scientific">Daphnia magna</name>
    <dbReference type="NCBI Taxonomy" id="35525"/>
    <lineage>
        <taxon>Eukaryota</taxon>
        <taxon>Metazoa</taxon>
        <taxon>Ecdysozoa</taxon>
        <taxon>Arthropoda</taxon>
        <taxon>Crustacea</taxon>
        <taxon>Branchiopoda</taxon>
        <taxon>Diplostraca</taxon>
        <taxon>Cladocera</taxon>
        <taxon>Anomopoda</taxon>
        <taxon>Daphniidae</taxon>
        <taxon>Daphnia</taxon>
    </lineage>
</organism>
<sequence length="128" mass="14460">MAILPWTFFFLLFLQLIVISGQCCCACVDTTEPGYVGGISALFAFPSGFFFSVVKRKLGQGDREKEFLLFACVYRVDKSELMCVCARDEKNWFNSIDSFFFSPSAATHPIKIDKNSTHATFVTTHKKM</sequence>
<evidence type="ECO:0000256" key="2">
    <source>
        <dbReference type="SAM" id="SignalP"/>
    </source>
</evidence>
<evidence type="ECO:0000256" key="1">
    <source>
        <dbReference type="SAM" id="Phobius"/>
    </source>
</evidence>
<feature type="chain" id="PRO_5046693830" description="Secreted protein" evidence="2">
    <location>
        <begin position="22"/>
        <end position="128"/>
    </location>
</feature>
<feature type="transmembrane region" description="Helical" evidence="1">
    <location>
        <begin position="35"/>
        <end position="54"/>
    </location>
</feature>
<dbReference type="EMBL" id="JAOYFB010000036">
    <property type="protein sequence ID" value="KAK4021045.1"/>
    <property type="molecule type" value="Genomic_DNA"/>
</dbReference>
<dbReference type="Proteomes" id="UP001234178">
    <property type="component" value="Unassembled WGS sequence"/>
</dbReference>
<reference evidence="3 4" key="1">
    <citation type="journal article" date="2023" name="Nucleic Acids Res.">
        <title>The hologenome of Daphnia magna reveals possible DNA methylation and microbiome-mediated evolution of the host genome.</title>
        <authorList>
            <person name="Chaturvedi A."/>
            <person name="Li X."/>
            <person name="Dhandapani V."/>
            <person name="Marshall H."/>
            <person name="Kissane S."/>
            <person name="Cuenca-Cambronero M."/>
            <person name="Asole G."/>
            <person name="Calvet F."/>
            <person name="Ruiz-Romero M."/>
            <person name="Marangio P."/>
            <person name="Guigo R."/>
            <person name="Rago D."/>
            <person name="Mirbahai L."/>
            <person name="Eastwood N."/>
            <person name="Colbourne J.K."/>
            <person name="Zhou J."/>
            <person name="Mallon E."/>
            <person name="Orsini L."/>
        </authorList>
    </citation>
    <scope>NUCLEOTIDE SEQUENCE [LARGE SCALE GENOMIC DNA]</scope>
    <source>
        <strain evidence="3">LRV0_1</strain>
    </source>
</reference>